<organism evidence="1 2">
    <name type="scientific">Dioscorea alata</name>
    <name type="common">Purple yam</name>
    <dbReference type="NCBI Taxonomy" id="55571"/>
    <lineage>
        <taxon>Eukaryota</taxon>
        <taxon>Viridiplantae</taxon>
        <taxon>Streptophyta</taxon>
        <taxon>Embryophyta</taxon>
        <taxon>Tracheophyta</taxon>
        <taxon>Spermatophyta</taxon>
        <taxon>Magnoliopsida</taxon>
        <taxon>Liliopsida</taxon>
        <taxon>Dioscoreales</taxon>
        <taxon>Dioscoreaceae</taxon>
        <taxon>Dioscorea</taxon>
    </lineage>
</organism>
<evidence type="ECO:0000313" key="1">
    <source>
        <dbReference type="EMBL" id="KAH7687636.1"/>
    </source>
</evidence>
<gene>
    <name evidence="1" type="ORF">IHE45_04G178900</name>
</gene>
<name>A0ACB7WIW3_DIOAL</name>
<dbReference type="EMBL" id="CM037014">
    <property type="protein sequence ID" value="KAH7687636.1"/>
    <property type="molecule type" value="Genomic_DNA"/>
</dbReference>
<accession>A0ACB7WIW3</accession>
<dbReference type="Proteomes" id="UP000827976">
    <property type="component" value="Chromosome 4"/>
</dbReference>
<proteinExistence type="predicted"/>
<reference evidence="2" key="1">
    <citation type="journal article" date="2022" name="Nat. Commun.">
        <title>Chromosome evolution and the genetic basis of agronomically important traits in greater yam.</title>
        <authorList>
            <person name="Bredeson J.V."/>
            <person name="Lyons J.B."/>
            <person name="Oniyinde I.O."/>
            <person name="Okereke N.R."/>
            <person name="Kolade O."/>
            <person name="Nnabue I."/>
            <person name="Nwadili C.O."/>
            <person name="Hribova E."/>
            <person name="Parker M."/>
            <person name="Nwogha J."/>
            <person name="Shu S."/>
            <person name="Carlson J."/>
            <person name="Kariba R."/>
            <person name="Muthemba S."/>
            <person name="Knop K."/>
            <person name="Barton G.J."/>
            <person name="Sherwood A.V."/>
            <person name="Lopez-Montes A."/>
            <person name="Asiedu R."/>
            <person name="Jamnadass R."/>
            <person name="Muchugi A."/>
            <person name="Goodstein D."/>
            <person name="Egesi C.N."/>
            <person name="Featherston J."/>
            <person name="Asfaw A."/>
            <person name="Simpson G.G."/>
            <person name="Dolezel J."/>
            <person name="Hendre P.S."/>
            <person name="Van Deynze A."/>
            <person name="Kumar P.L."/>
            <person name="Obidiegwu J.E."/>
            <person name="Bhattacharjee R."/>
            <person name="Rokhsar D.S."/>
        </authorList>
    </citation>
    <scope>NUCLEOTIDE SEQUENCE [LARGE SCALE GENOMIC DNA]</scope>
    <source>
        <strain evidence="2">cv. TDa95/00328</strain>
    </source>
</reference>
<evidence type="ECO:0000313" key="2">
    <source>
        <dbReference type="Proteomes" id="UP000827976"/>
    </source>
</evidence>
<comment type="caution">
    <text evidence="1">The sequence shown here is derived from an EMBL/GenBank/DDBJ whole genome shotgun (WGS) entry which is preliminary data.</text>
</comment>
<protein>
    <submittedName>
        <fullName evidence="1">Pentatricopeptide repeat-containing protein</fullName>
    </submittedName>
</protein>
<keyword evidence="2" id="KW-1185">Reference proteome</keyword>
<sequence>MLALPPLSVVCDVLDHMKRKCCNSVPVDALIMILRTYTDKHLTHLRKFAMKKKLKLKTELVLDAFNLLLDSLPKSCLVEEAVLLFRRMKSKVVPDANTYSTLFFG</sequence>